<dbReference type="Proteomes" id="UP000824037">
    <property type="component" value="Unassembled WGS sequence"/>
</dbReference>
<keyword evidence="4 6" id="KW-1133">Transmembrane helix</keyword>
<feature type="transmembrane region" description="Helical" evidence="6">
    <location>
        <begin position="390"/>
        <end position="410"/>
    </location>
</feature>
<proteinExistence type="predicted"/>
<gene>
    <name evidence="7" type="ORF">H9815_03580</name>
</gene>
<dbReference type="PANTHER" id="PTHR42770">
    <property type="entry name" value="AMINO ACID TRANSPORTER-RELATED"/>
    <property type="match status" value="1"/>
</dbReference>
<dbReference type="AlphaFoldDB" id="A0A9D2J326"/>
<feature type="transmembrane region" description="Helical" evidence="6">
    <location>
        <begin position="76"/>
        <end position="95"/>
    </location>
</feature>
<feature type="transmembrane region" description="Helical" evidence="6">
    <location>
        <begin position="143"/>
        <end position="164"/>
    </location>
</feature>
<evidence type="ECO:0000256" key="5">
    <source>
        <dbReference type="ARBA" id="ARBA00023136"/>
    </source>
</evidence>
<evidence type="ECO:0000313" key="7">
    <source>
        <dbReference type="EMBL" id="HIZ34836.1"/>
    </source>
</evidence>
<feature type="transmembrane region" description="Helical" evidence="6">
    <location>
        <begin position="30"/>
        <end position="55"/>
    </location>
</feature>
<dbReference type="EMBL" id="DXBY01000059">
    <property type="protein sequence ID" value="HIZ34836.1"/>
    <property type="molecule type" value="Genomic_DNA"/>
</dbReference>
<feature type="transmembrane region" description="Helical" evidence="6">
    <location>
        <begin position="218"/>
        <end position="238"/>
    </location>
</feature>
<evidence type="ECO:0000256" key="6">
    <source>
        <dbReference type="SAM" id="Phobius"/>
    </source>
</evidence>
<keyword evidence="2" id="KW-1003">Cell membrane</keyword>
<sequence>MSAVMCFIATAATPMTVVAGVVTTGFATTGLIGIPVAFFAVGALLLLFSVGYVAMARRVRNTGAFYAYIAHLGRPLGVGAAWVALIAYNALQVGLYGLLGATAAPMLAQWLGLSVPWWAIAAACWLVVAVLGLQAVDINGKVLAALLVAEVAIIVVLSISNVLTPAGGQLDFAALAPSELVGPGAGAILVLAVLGFIGFEAATVYAEESRNPRRTVPVATYTSVIALAVLYTFAAWAMTVAVGTDQIVAVSREQETGVIFGLAGAQLGSTVVTIAEVLLVTSIVAATVSFHNTVARYMFSLGREGVLPRMLGRTSARSGSPRAASVVQSVIGAAVIGGYALGGLDPLVELFFYAGTAGGLGVLLLITTTAVAIVVYFARAPHGENIWRSRVAPIAATVLLLMVCTAGIVNMPELLGTPPGSVLPWVVPTVYVAVAVAGVAWGRELARRRPEVYQTIGLGAAAATEGQLSTGEQR</sequence>
<feature type="transmembrane region" description="Helical" evidence="6">
    <location>
        <begin position="115"/>
        <end position="136"/>
    </location>
</feature>
<comment type="caution">
    <text evidence="7">The sequence shown here is derived from an EMBL/GenBank/DDBJ whole genome shotgun (WGS) entry which is preliminary data.</text>
</comment>
<name>A0A9D2J326_9MICO</name>
<dbReference type="GO" id="GO:0022857">
    <property type="term" value="F:transmembrane transporter activity"/>
    <property type="evidence" value="ECO:0007669"/>
    <property type="project" value="InterPro"/>
</dbReference>
<feature type="transmembrane region" description="Helical" evidence="6">
    <location>
        <begin position="350"/>
        <end position="378"/>
    </location>
</feature>
<keyword evidence="3 6" id="KW-0812">Transmembrane</keyword>
<evidence type="ECO:0000256" key="2">
    <source>
        <dbReference type="ARBA" id="ARBA00022475"/>
    </source>
</evidence>
<dbReference type="PANTHER" id="PTHR42770:SF16">
    <property type="entry name" value="AMINO ACID PERMEASE"/>
    <property type="match status" value="1"/>
</dbReference>
<protein>
    <submittedName>
        <fullName evidence="7">APC family permease</fullName>
    </submittedName>
</protein>
<feature type="transmembrane region" description="Helical" evidence="6">
    <location>
        <begin position="184"/>
        <end position="206"/>
    </location>
</feature>
<keyword evidence="5 6" id="KW-0472">Membrane</keyword>
<feature type="transmembrane region" description="Helical" evidence="6">
    <location>
        <begin position="422"/>
        <end position="441"/>
    </location>
</feature>
<dbReference type="Pfam" id="PF13520">
    <property type="entry name" value="AA_permease_2"/>
    <property type="match status" value="1"/>
</dbReference>
<dbReference type="PIRSF" id="PIRSF006060">
    <property type="entry name" value="AA_transporter"/>
    <property type="match status" value="1"/>
</dbReference>
<feature type="transmembrane region" description="Helical" evidence="6">
    <location>
        <begin position="258"/>
        <end position="288"/>
    </location>
</feature>
<dbReference type="Gene3D" id="1.20.1740.10">
    <property type="entry name" value="Amino acid/polyamine transporter I"/>
    <property type="match status" value="1"/>
</dbReference>
<reference evidence="7" key="1">
    <citation type="journal article" date="2021" name="PeerJ">
        <title>Extensive microbial diversity within the chicken gut microbiome revealed by metagenomics and culture.</title>
        <authorList>
            <person name="Gilroy R."/>
            <person name="Ravi A."/>
            <person name="Getino M."/>
            <person name="Pursley I."/>
            <person name="Horton D.L."/>
            <person name="Alikhan N.F."/>
            <person name="Baker D."/>
            <person name="Gharbi K."/>
            <person name="Hall N."/>
            <person name="Watson M."/>
            <person name="Adriaenssens E.M."/>
            <person name="Foster-Nyarko E."/>
            <person name="Jarju S."/>
            <person name="Secka A."/>
            <person name="Antonio M."/>
            <person name="Oren A."/>
            <person name="Chaudhuri R.R."/>
            <person name="La Ragione R."/>
            <person name="Hildebrand F."/>
            <person name="Pallen M.J."/>
        </authorList>
    </citation>
    <scope>NUCLEOTIDE SEQUENCE</scope>
    <source>
        <strain evidence="7">ChiGjej4B4-7305</strain>
    </source>
</reference>
<evidence type="ECO:0000256" key="3">
    <source>
        <dbReference type="ARBA" id="ARBA00022692"/>
    </source>
</evidence>
<dbReference type="InterPro" id="IPR050367">
    <property type="entry name" value="APC_superfamily"/>
</dbReference>
<accession>A0A9D2J326</accession>
<feature type="transmembrane region" description="Helical" evidence="6">
    <location>
        <begin position="323"/>
        <end position="344"/>
    </location>
</feature>
<dbReference type="GO" id="GO:0005886">
    <property type="term" value="C:plasma membrane"/>
    <property type="evidence" value="ECO:0007669"/>
    <property type="project" value="UniProtKB-SubCell"/>
</dbReference>
<organism evidence="7 8">
    <name type="scientific">Candidatus Ruania gallistercoris</name>
    <dbReference type="NCBI Taxonomy" id="2838746"/>
    <lineage>
        <taxon>Bacteria</taxon>
        <taxon>Bacillati</taxon>
        <taxon>Actinomycetota</taxon>
        <taxon>Actinomycetes</taxon>
        <taxon>Micrococcales</taxon>
        <taxon>Ruaniaceae</taxon>
        <taxon>Ruania</taxon>
    </lineage>
</organism>
<evidence type="ECO:0000313" key="8">
    <source>
        <dbReference type="Proteomes" id="UP000824037"/>
    </source>
</evidence>
<evidence type="ECO:0000256" key="4">
    <source>
        <dbReference type="ARBA" id="ARBA00022989"/>
    </source>
</evidence>
<dbReference type="InterPro" id="IPR002293">
    <property type="entry name" value="AA/rel_permease1"/>
</dbReference>
<reference evidence="7" key="2">
    <citation type="submission" date="2021-04" db="EMBL/GenBank/DDBJ databases">
        <authorList>
            <person name="Gilroy R."/>
        </authorList>
    </citation>
    <scope>NUCLEOTIDE SEQUENCE</scope>
    <source>
        <strain evidence="7">ChiGjej4B4-7305</strain>
    </source>
</reference>
<comment type="subcellular location">
    <subcellularLocation>
        <location evidence="1">Cell membrane</location>
        <topology evidence="1">Multi-pass membrane protein</topology>
    </subcellularLocation>
</comment>
<evidence type="ECO:0000256" key="1">
    <source>
        <dbReference type="ARBA" id="ARBA00004651"/>
    </source>
</evidence>